<dbReference type="RefSeq" id="WP_313777704.1">
    <property type="nucleotide sequence ID" value="NZ_CP011071.1"/>
</dbReference>
<evidence type="ECO:0000256" key="3">
    <source>
        <dbReference type="SAM" id="Phobius"/>
    </source>
</evidence>
<organism evidence="5 6">
    <name type="scientific">Flagellimonas lutaonensis</name>
    <dbReference type="NCBI Taxonomy" id="516051"/>
    <lineage>
        <taxon>Bacteria</taxon>
        <taxon>Pseudomonadati</taxon>
        <taxon>Bacteroidota</taxon>
        <taxon>Flavobacteriia</taxon>
        <taxon>Flavobacteriales</taxon>
        <taxon>Flavobacteriaceae</taxon>
        <taxon>Flagellimonas</taxon>
    </lineage>
</organism>
<dbReference type="Gene3D" id="3.40.109.10">
    <property type="entry name" value="NADH Oxidase"/>
    <property type="match status" value="1"/>
</dbReference>
<dbReference type="PANTHER" id="PTHR43673:SF10">
    <property type="entry name" value="NADH DEHYDROGENASE_NAD(P)H NITROREDUCTASE XCC3605-RELATED"/>
    <property type="match status" value="1"/>
</dbReference>
<evidence type="ECO:0000313" key="5">
    <source>
        <dbReference type="EMBL" id="AKA36470.1"/>
    </source>
</evidence>
<keyword evidence="2" id="KW-0560">Oxidoreductase</keyword>
<dbReference type="SUPFAM" id="SSF55469">
    <property type="entry name" value="FMN-dependent nitroreductase-like"/>
    <property type="match status" value="1"/>
</dbReference>
<feature type="transmembrane region" description="Helical" evidence="3">
    <location>
        <begin position="145"/>
        <end position="167"/>
    </location>
</feature>
<dbReference type="GO" id="GO:0016491">
    <property type="term" value="F:oxidoreductase activity"/>
    <property type="evidence" value="ECO:0007669"/>
    <property type="project" value="UniProtKB-KW"/>
</dbReference>
<dbReference type="PANTHER" id="PTHR43673">
    <property type="entry name" value="NAD(P)H NITROREDUCTASE YDGI-RELATED"/>
    <property type="match status" value="1"/>
</dbReference>
<protein>
    <submittedName>
        <fullName evidence="5">NAD(P)H-flavin oxidoreductase</fullName>
    </submittedName>
</protein>
<dbReference type="InterPro" id="IPR029479">
    <property type="entry name" value="Nitroreductase"/>
</dbReference>
<dbReference type="Proteomes" id="UP000032726">
    <property type="component" value="Chromosome"/>
</dbReference>
<gene>
    <name evidence="5" type="ORF">VC82_2925</name>
</gene>
<dbReference type="PATRIC" id="fig|516051.4.peg.2996"/>
<sequence length="254" mass="28880">MAKKKIALHLHPMEKTVTQAIDHRRSVRIFDPAVELDTQKVRQCIEKATLAPNSSNLQLWEFHHITSQSTVKKISAACFDQPAAKTAKQLLVVVTKKNAWPKRAKANIEFLKKAFGEKAPDEYSKKEKFALDYYKKLIPTLYTDFLGILGMIKYVAFQIIGLFKPVYRQVRQSDMRIVVHKSAALAAQNFMLGMAAIGYDTCPMEGSDTLRIKKILKLPRGTEINMVIGCGVRDKNGVYGPRYRIPFGETYFEH</sequence>
<dbReference type="KEGG" id="mlt:VC82_2925"/>
<dbReference type="EMBL" id="CP011071">
    <property type="protein sequence ID" value="AKA36470.1"/>
    <property type="molecule type" value="Genomic_DNA"/>
</dbReference>
<accession>A0A0D5YW37</accession>
<keyword evidence="3" id="KW-0812">Transmembrane</keyword>
<evidence type="ECO:0000313" key="6">
    <source>
        <dbReference type="Proteomes" id="UP000032726"/>
    </source>
</evidence>
<reference evidence="5 6" key="1">
    <citation type="submission" date="2015-03" db="EMBL/GenBank/DDBJ databases">
        <title>Complete genome sequence of Muricauda lutaonensis CC-HSB-11T, isolated from a coastal hot spring.</title>
        <authorList>
            <person name="Kim K.M."/>
        </authorList>
    </citation>
    <scope>NUCLEOTIDE SEQUENCE [LARGE SCALE GENOMIC DNA]</scope>
    <source>
        <strain evidence="5 6">CC-HSB-11</strain>
    </source>
</reference>
<proteinExistence type="inferred from homology"/>
<keyword evidence="3" id="KW-1133">Transmembrane helix</keyword>
<dbReference type="Pfam" id="PF00881">
    <property type="entry name" value="Nitroreductase"/>
    <property type="match status" value="1"/>
</dbReference>
<dbReference type="AlphaFoldDB" id="A0A0D5YW37"/>
<dbReference type="HOGENOM" id="CLU_070764_4_3_10"/>
<keyword evidence="3" id="KW-0472">Membrane</keyword>
<evidence type="ECO:0000256" key="2">
    <source>
        <dbReference type="ARBA" id="ARBA00023002"/>
    </source>
</evidence>
<dbReference type="InterPro" id="IPR000415">
    <property type="entry name" value="Nitroreductase-like"/>
</dbReference>
<feature type="domain" description="Nitroreductase" evidence="4">
    <location>
        <begin position="21"/>
        <end position="231"/>
    </location>
</feature>
<evidence type="ECO:0000259" key="4">
    <source>
        <dbReference type="Pfam" id="PF00881"/>
    </source>
</evidence>
<evidence type="ECO:0000256" key="1">
    <source>
        <dbReference type="ARBA" id="ARBA00007118"/>
    </source>
</evidence>
<dbReference type="STRING" id="516051.VC82_2925"/>
<comment type="similarity">
    <text evidence="1">Belongs to the nitroreductase family.</text>
</comment>
<name>A0A0D5YW37_9FLAO</name>
<keyword evidence="6" id="KW-1185">Reference proteome</keyword>